<feature type="domain" description="Transcription factor zinc-finger" evidence="1">
    <location>
        <begin position="75"/>
        <end position="115"/>
    </location>
</feature>
<organism evidence="2 3">
    <name type="scientific">Candidatus Nitronauta litoralis</name>
    <dbReference type="NCBI Taxonomy" id="2705533"/>
    <lineage>
        <taxon>Bacteria</taxon>
        <taxon>Pseudomonadati</taxon>
        <taxon>Nitrospinota/Tectimicrobiota group</taxon>
        <taxon>Nitrospinota</taxon>
        <taxon>Nitrospinia</taxon>
        <taxon>Nitrospinales</taxon>
        <taxon>Nitrospinaceae</taxon>
        <taxon>Candidatus Nitronauta</taxon>
    </lineage>
</organism>
<proteinExistence type="predicted"/>
<reference evidence="2 3" key="1">
    <citation type="submission" date="2020-02" db="EMBL/GenBank/DDBJ databases">
        <title>Genomic and physiological characterization of two novel Nitrospinaceae genera.</title>
        <authorList>
            <person name="Mueller A.J."/>
            <person name="Jung M.-Y."/>
            <person name="Strachan C.R."/>
            <person name="Herbold C.W."/>
            <person name="Kirkegaard R.H."/>
            <person name="Daims H."/>
        </authorList>
    </citation>
    <scope>NUCLEOTIDE SEQUENCE [LARGE SCALE GENOMIC DNA]</scope>
    <source>
        <strain evidence="2">EB</strain>
    </source>
</reference>
<evidence type="ECO:0000313" key="3">
    <source>
        <dbReference type="Proteomes" id="UP000594688"/>
    </source>
</evidence>
<accession>A0A7T0BUK0</accession>
<gene>
    <name evidence="2" type="ORF">G3M70_05065</name>
</gene>
<evidence type="ECO:0000259" key="1">
    <source>
        <dbReference type="Pfam" id="PF13453"/>
    </source>
</evidence>
<dbReference type="Proteomes" id="UP000594688">
    <property type="component" value="Chromosome"/>
</dbReference>
<evidence type="ECO:0000313" key="2">
    <source>
        <dbReference type="EMBL" id="QPJ61292.1"/>
    </source>
</evidence>
<dbReference type="KEGG" id="nli:G3M70_05065"/>
<sequence length="180" mass="20476">MDTILMNCPSCGNELTLQKAVGVKAHICVGGCGGFWIKIAEVKKLMDRLPGQGDSFLLIERAEGVRLFRNPEHPCPNCQTTLLYRHCFSRKLEMEIDQCSKCGGYWLDSGILAKLGDNYLGEEQKQNLARDYFKEMFDIKVRNMNMVNHDTLEAAKQIVRLFLFITPKPYTPTSLPLELE</sequence>
<dbReference type="Pfam" id="PF13453">
    <property type="entry name" value="Zn_ribbon_TFIIB"/>
    <property type="match status" value="2"/>
</dbReference>
<protein>
    <recommendedName>
        <fullName evidence="1">Transcription factor zinc-finger domain-containing protein</fullName>
    </recommendedName>
</protein>
<dbReference type="EMBL" id="CP048685">
    <property type="protein sequence ID" value="QPJ61292.1"/>
    <property type="molecule type" value="Genomic_DNA"/>
</dbReference>
<feature type="domain" description="Transcription factor zinc-finger" evidence="1">
    <location>
        <begin position="7"/>
        <end position="48"/>
    </location>
</feature>
<dbReference type="InterPro" id="IPR027392">
    <property type="entry name" value="TF_Znf"/>
</dbReference>
<name>A0A7T0BUK0_9BACT</name>
<dbReference type="AlphaFoldDB" id="A0A7T0BUK0"/>